<evidence type="ECO:0000313" key="3">
    <source>
        <dbReference type="Proteomes" id="UP000054921"/>
    </source>
</evidence>
<sequence length="115" mass="12081">MLILAIVLFLAAALCGLFLLTAVLQDRPVNQLAKTLHGICAGLGLVIIIVYMLSFMTGQALILRASFIILIVAALGGLTFVSLAKKGKPIPKVVVIVHPIIAIAGLIALIIYVLP</sequence>
<keyword evidence="1" id="KW-0812">Transmembrane</keyword>
<keyword evidence="1" id="KW-1133">Transmembrane helix</keyword>
<dbReference type="EMBL" id="LNXW01000013">
    <property type="protein sequence ID" value="KTC78895.1"/>
    <property type="molecule type" value="Genomic_DNA"/>
</dbReference>
<dbReference type="Proteomes" id="UP000054921">
    <property type="component" value="Unassembled WGS sequence"/>
</dbReference>
<evidence type="ECO:0000313" key="2">
    <source>
        <dbReference type="EMBL" id="KTC78895.1"/>
    </source>
</evidence>
<dbReference type="OrthoDB" id="5654033at2"/>
<keyword evidence="1" id="KW-0472">Membrane</keyword>
<accession>A0A0W0S5M5</accession>
<gene>
    <name evidence="2" type="ORF">Lche_0915</name>
</gene>
<feature type="transmembrane region" description="Helical" evidence="1">
    <location>
        <begin position="35"/>
        <end position="54"/>
    </location>
</feature>
<protein>
    <recommendedName>
        <fullName evidence="4">Transmembrane protein</fullName>
    </recommendedName>
</protein>
<dbReference type="PATRIC" id="fig|28084.5.peg.987"/>
<evidence type="ECO:0008006" key="4">
    <source>
        <dbReference type="Google" id="ProtNLM"/>
    </source>
</evidence>
<dbReference type="AlphaFoldDB" id="A0A0W0S5M5"/>
<name>A0A0W0S5M5_9GAMM</name>
<dbReference type="RefSeq" id="WP_058387497.1">
    <property type="nucleotide sequence ID" value="NZ_LNXW01000013.1"/>
</dbReference>
<feature type="transmembrane region" description="Helical" evidence="1">
    <location>
        <begin position="93"/>
        <end position="114"/>
    </location>
</feature>
<feature type="transmembrane region" description="Helical" evidence="1">
    <location>
        <begin position="61"/>
        <end position="81"/>
    </location>
</feature>
<organism evidence="2 3">
    <name type="scientific">Legionella cherrii</name>
    <dbReference type="NCBI Taxonomy" id="28084"/>
    <lineage>
        <taxon>Bacteria</taxon>
        <taxon>Pseudomonadati</taxon>
        <taxon>Pseudomonadota</taxon>
        <taxon>Gammaproteobacteria</taxon>
        <taxon>Legionellales</taxon>
        <taxon>Legionellaceae</taxon>
        <taxon>Legionella</taxon>
    </lineage>
</organism>
<comment type="caution">
    <text evidence="2">The sequence shown here is derived from an EMBL/GenBank/DDBJ whole genome shotgun (WGS) entry which is preliminary data.</text>
</comment>
<evidence type="ECO:0000256" key="1">
    <source>
        <dbReference type="SAM" id="Phobius"/>
    </source>
</evidence>
<reference evidence="2 3" key="1">
    <citation type="submission" date="2015-11" db="EMBL/GenBank/DDBJ databases">
        <title>Genomic analysis of 38 Legionella species identifies large and diverse effector repertoires.</title>
        <authorList>
            <person name="Burstein D."/>
            <person name="Amaro F."/>
            <person name="Zusman T."/>
            <person name="Lifshitz Z."/>
            <person name="Cohen O."/>
            <person name="Gilbert J.A."/>
            <person name="Pupko T."/>
            <person name="Shuman H.A."/>
            <person name="Segal G."/>
        </authorList>
    </citation>
    <scope>NUCLEOTIDE SEQUENCE [LARGE SCALE GENOMIC DNA]</scope>
    <source>
        <strain evidence="2 3">ORW</strain>
    </source>
</reference>
<proteinExistence type="predicted"/>